<reference evidence="2 3" key="1">
    <citation type="submission" date="2018-07" db="EMBL/GenBank/DDBJ databases">
        <title>Genomic Encyclopedia of Type Strains, Phase III (KMG-III): the genomes of soil and plant-associated and newly described type strains.</title>
        <authorList>
            <person name="Whitman W."/>
        </authorList>
    </citation>
    <scope>NUCLEOTIDE SEQUENCE [LARGE SCALE GENOMIC DNA]</scope>
    <source>
        <strain evidence="2 3">CECT 8236</strain>
    </source>
</reference>
<dbReference type="SUPFAM" id="SSF48208">
    <property type="entry name" value="Six-hairpin glycosidases"/>
    <property type="match status" value="1"/>
</dbReference>
<protein>
    <submittedName>
        <fullName evidence="2">Unsaturated rhamnogalacturonyl hydrolase</fullName>
    </submittedName>
</protein>
<keyword evidence="3" id="KW-1185">Reference proteome</keyword>
<dbReference type="OrthoDB" id="9812931at2"/>
<dbReference type="InterPro" id="IPR010905">
    <property type="entry name" value="Glyco_hydro_88"/>
</dbReference>
<organism evidence="2 3">
    <name type="scientific">Cohnella lupini</name>
    <dbReference type="NCBI Taxonomy" id="1294267"/>
    <lineage>
        <taxon>Bacteria</taxon>
        <taxon>Bacillati</taxon>
        <taxon>Bacillota</taxon>
        <taxon>Bacilli</taxon>
        <taxon>Bacillales</taxon>
        <taxon>Paenibacillaceae</taxon>
        <taxon>Cohnella</taxon>
    </lineage>
</organism>
<dbReference type="GO" id="GO:0005975">
    <property type="term" value="P:carbohydrate metabolic process"/>
    <property type="evidence" value="ECO:0007669"/>
    <property type="project" value="InterPro"/>
</dbReference>
<dbReference type="AlphaFoldDB" id="A0A3D9I1Q7"/>
<keyword evidence="1 2" id="KW-0378">Hydrolase</keyword>
<sequence>MPKKRIAEKIWLQMKENHAGSWGMDIDHWDWVPGVGVIAMLEYYEATDRPEVLEYLRQWVARNQSKAAGSRVINGIAPYAIFPALYRVTGEEAYRDEAVRIAEWLVAEAPRTREQAFEHTVTEQVAFAEQVWADTIFMAVLFLARTATITGHVVFAEEAQRQVLIHLRLLEDPASGVLFHGWNCVTRDHMSAARWTRANGWIAAGVPMILEETAKLVPVDSEVADRYIRLMDGLLSFQREDGLWSTVMDQAEYYPEVSGSAGIGYGLLRAMEGGWLPEEARYEEAADRVLQAVISHVMENGIVAGVSGGTPVMDSIEAYNQIPQYSTLYGQGLSLMLLAQSVRGTL</sequence>
<evidence type="ECO:0000313" key="3">
    <source>
        <dbReference type="Proteomes" id="UP000256869"/>
    </source>
</evidence>
<dbReference type="PANTHER" id="PTHR33886:SF8">
    <property type="entry name" value="UNSATURATED RHAMNOGALACTURONAN HYDROLASE (EUROFUNG)"/>
    <property type="match status" value="1"/>
</dbReference>
<dbReference type="Gene3D" id="1.50.10.10">
    <property type="match status" value="1"/>
</dbReference>
<dbReference type="Proteomes" id="UP000256869">
    <property type="component" value="Unassembled WGS sequence"/>
</dbReference>
<dbReference type="EMBL" id="QRDY01000016">
    <property type="protein sequence ID" value="RED55697.1"/>
    <property type="molecule type" value="Genomic_DNA"/>
</dbReference>
<name>A0A3D9I1Q7_9BACL</name>
<gene>
    <name evidence="2" type="ORF">DFP95_11623</name>
</gene>
<accession>A0A3D9I1Q7</accession>
<evidence type="ECO:0000256" key="1">
    <source>
        <dbReference type="ARBA" id="ARBA00022801"/>
    </source>
</evidence>
<dbReference type="GO" id="GO:0016787">
    <property type="term" value="F:hydrolase activity"/>
    <property type="evidence" value="ECO:0007669"/>
    <property type="project" value="UniProtKB-KW"/>
</dbReference>
<dbReference type="InterPro" id="IPR012341">
    <property type="entry name" value="6hp_glycosidase-like_sf"/>
</dbReference>
<comment type="caution">
    <text evidence="2">The sequence shown here is derived from an EMBL/GenBank/DDBJ whole genome shotgun (WGS) entry which is preliminary data.</text>
</comment>
<evidence type="ECO:0000313" key="2">
    <source>
        <dbReference type="EMBL" id="RED55697.1"/>
    </source>
</evidence>
<proteinExistence type="predicted"/>
<dbReference type="PANTHER" id="PTHR33886">
    <property type="entry name" value="UNSATURATED RHAMNOGALACTURONAN HYDROLASE (EUROFUNG)"/>
    <property type="match status" value="1"/>
</dbReference>
<dbReference type="InterPro" id="IPR008928">
    <property type="entry name" value="6-hairpin_glycosidase_sf"/>
</dbReference>
<dbReference type="RefSeq" id="WP_115994665.1">
    <property type="nucleotide sequence ID" value="NZ_QRDY01000016.1"/>
</dbReference>
<dbReference type="Pfam" id="PF07470">
    <property type="entry name" value="Glyco_hydro_88"/>
    <property type="match status" value="1"/>
</dbReference>
<dbReference type="InterPro" id="IPR052043">
    <property type="entry name" value="PolySaccharide_Degr_Enz"/>
</dbReference>